<proteinExistence type="predicted"/>
<evidence type="ECO:0000313" key="2">
    <source>
        <dbReference type="EMBL" id="KAA8494379.1"/>
    </source>
</evidence>
<name>A0A5J4YSK4_PORPP</name>
<gene>
    <name evidence="2" type="ORF">FVE85_2620</name>
</gene>
<comment type="caution">
    <text evidence="2">The sequence shown here is derived from an EMBL/GenBank/DDBJ whole genome shotgun (WGS) entry which is preliminary data.</text>
</comment>
<evidence type="ECO:0000313" key="3">
    <source>
        <dbReference type="Proteomes" id="UP000324585"/>
    </source>
</evidence>
<feature type="region of interest" description="Disordered" evidence="1">
    <location>
        <begin position="540"/>
        <end position="576"/>
    </location>
</feature>
<dbReference type="AlphaFoldDB" id="A0A5J4YSK4"/>
<feature type="region of interest" description="Disordered" evidence="1">
    <location>
        <begin position="267"/>
        <end position="293"/>
    </location>
</feature>
<reference evidence="3" key="1">
    <citation type="journal article" date="2019" name="Nat. Commun.">
        <title>Expansion of phycobilisome linker gene families in mesophilic red algae.</title>
        <authorList>
            <person name="Lee J."/>
            <person name="Kim D."/>
            <person name="Bhattacharya D."/>
            <person name="Yoon H.S."/>
        </authorList>
    </citation>
    <scope>NUCLEOTIDE SEQUENCE [LARGE SCALE GENOMIC DNA]</scope>
    <source>
        <strain evidence="3">CCMP 1328</strain>
    </source>
</reference>
<keyword evidence="3" id="KW-1185">Reference proteome</keyword>
<sequence length="1084" mass="119514">MTRAWRSPSATFARAVRSARSAAPPWPAVSLRPCSTAPAEASRKAKSKERALQRALGVRLGSSAGAASASPPRASDNVLAQVEEQSGVVMDSVFQMTQLGKPYAPQLHPILSGDANRTDVHAGARWDCDIARFAEKEHLGFSRDHSPNASSADEWPSSLGRAPFPYTADRFAEDKVMDGGKSSWHADPFADPQQHIMPADERILRAWDAERVFLRSEPRHREFVRQSTCRSTINLWAAYDENFRLSPIVPQRAFLLRTLDDKISARGNSAAKRSSKVAQAAKQTGSESPGRDEFGRLRDRISSCASPVSVARLVADTLAAQRLPETLVMNAAWHALLHRRDALQAMEALQSAHVVLPVRLIDALRVRAAARLFSQRKYSEGLDLLQNVSALGRQQIGLLISSLADPYVRVAMRLVDRMAVLNDSTKSRRSRPSPPLLNRILALALRRSSEQRQPFAQVLAGVREVIAHRAQLQVPLNVRSFELLVEHCFTREDLTTTFTLVQEYFGTSMLPRGAVHGILCDAFVKRYLWLDQRDSQRSFSSEIAEQPHPTAVVRGDGAGSLEGNDVSSAKGQTPQAYEQLTQTSPFGFADQSETQQEAAPVESGPSSAEPATETPKSAARGHVGGEPEIDALMREHLKESMVGLLSALVVDPSVHSTARQASSKLNFLVSSHVLIDMIKFFTYNLVSVPPATYSRIVRHACHAGATEAVVRMAQQGLQNIHPLNRATARAVAVYVSKRIVPRAWRRLSFRLLLDRYRALSARDFVALLQALASMGYASARRFHRLMENAMELHHIGALSQKQMAIVATEYFRILVLSSSATTTGNMSSRRASIAHAIDPGRPFQKQVPVRQEYAAVASDAATEAGLWRFVDTQRLMGRIFRSPQAFQPQYGLDSHLISKRSFAPLQGVLQLVSEPQNIQMLMACGEKPVEHTDAQDVFDNLQVTAAPTSGADALREAELVHTLQVAIMDHLNWMRGEEVRVRGLHNELGFDIGIGDSAQLVRLSSSEPAVRAAELDLASLHALAARHSDPQHFNFVRRTELPRLALAAALPRLIRVARATLDEQIAALDVRELHGAFSRSRMDH</sequence>
<protein>
    <submittedName>
        <fullName evidence="2">Uncharacterized protein</fullName>
    </submittedName>
</protein>
<accession>A0A5J4YSK4</accession>
<dbReference type="EMBL" id="VRMN01000004">
    <property type="protein sequence ID" value="KAA8494379.1"/>
    <property type="molecule type" value="Genomic_DNA"/>
</dbReference>
<evidence type="ECO:0000256" key="1">
    <source>
        <dbReference type="SAM" id="MobiDB-lite"/>
    </source>
</evidence>
<feature type="compositionally biased region" description="Polar residues" evidence="1">
    <location>
        <begin position="565"/>
        <end position="576"/>
    </location>
</feature>
<feature type="region of interest" description="Disordered" evidence="1">
    <location>
        <begin position="591"/>
        <end position="624"/>
    </location>
</feature>
<feature type="region of interest" description="Disordered" evidence="1">
    <location>
        <begin position="17"/>
        <end position="50"/>
    </location>
</feature>
<dbReference type="Proteomes" id="UP000324585">
    <property type="component" value="Unassembled WGS sequence"/>
</dbReference>
<organism evidence="2 3">
    <name type="scientific">Porphyridium purpureum</name>
    <name type="common">Red alga</name>
    <name type="synonym">Porphyridium cruentum</name>
    <dbReference type="NCBI Taxonomy" id="35688"/>
    <lineage>
        <taxon>Eukaryota</taxon>
        <taxon>Rhodophyta</taxon>
        <taxon>Bangiophyceae</taxon>
        <taxon>Porphyridiales</taxon>
        <taxon>Porphyridiaceae</taxon>
        <taxon>Porphyridium</taxon>
    </lineage>
</organism>